<dbReference type="InterPro" id="IPR040632">
    <property type="entry name" value="Sulfotransfer_4"/>
</dbReference>
<dbReference type="AlphaFoldDB" id="A0AAD6U7Q2"/>
<protein>
    <submittedName>
        <fullName evidence="1">Uncharacterized protein</fullName>
    </submittedName>
</protein>
<proteinExistence type="predicted"/>
<name>A0AAD6U7Q2_9AGAR</name>
<reference evidence="1" key="1">
    <citation type="submission" date="2023-03" db="EMBL/GenBank/DDBJ databases">
        <title>Massive genome expansion in bonnet fungi (Mycena s.s.) driven by repeated elements and novel gene families across ecological guilds.</title>
        <authorList>
            <consortium name="Lawrence Berkeley National Laboratory"/>
            <person name="Harder C.B."/>
            <person name="Miyauchi S."/>
            <person name="Viragh M."/>
            <person name="Kuo A."/>
            <person name="Thoen E."/>
            <person name="Andreopoulos B."/>
            <person name="Lu D."/>
            <person name="Skrede I."/>
            <person name="Drula E."/>
            <person name="Henrissat B."/>
            <person name="Morin E."/>
            <person name="Kohler A."/>
            <person name="Barry K."/>
            <person name="LaButti K."/>
            <person name="Morin E."/>
            <person name="Salamov A."/>
            <person name="Lipzen A."/>
            <person name="Mereny Z."/>
            <person name="Hegedus B."/>
            <person name="Baldrian P."/>
            <person name="Stursova M."/>
            <person name="Weitz H."/>
            <person name="Taylor A."/>
            <person name="Grigoriev I.V."/>
            <person name="Nagy L.G."/>
            <person name="Martin F."/>
            <person name="Kauserud H."/>
        </authorList>
    </citation>
    <scope>NUCLEOTIDE SEQUENCE</scope>
    <source>
        <strain evidence="1">CBHHK173m</strain>
    </source>
</reference>
<dbReference type="PANTHER" id="PTHR36978:SF4">
    <property type="entry name" value="P-LOOP CONTAINING NUCLEOSIDE TRIPHOSPHATE HYDROLASE PROTEIN"/>
    <property type="match status" value="1"/>
</dbReference>
<keyword evidence="2" id="KW-1185">Reference proteome</keyword>
<evidence type="ECO:0000313" key="1">
    <source>
        <dbReference type="EMBL" id="KAJ7092465.1"/>
    </source>
</evidence>
<dbReference type="Proteomes" id="UP001222325">
    <property type="component" value="Unassembled WGS sequence"/>
</dbReference>
<comment type="caution">
    <text evidence="1">The sequence shown here is derived from an EMBL/GenBank/DDBJ whole genome shotgun (WGS) entry which is preliminary data.</text>
</comment>
<dbReference type="Pfam" id="PF17784">
    <property type="entry name" value="Sulfotransfer_4"/>
    <property type="match status" value="1"/>
</dbReference>
<evidence type="ECO:0000313" key="2">
    <source>
        <dbReference type="Proteomes" id="UP001222325"/>
    </source>
</evidence>
<accession>A0AAD6U7Q2</accession>
<sequence>MALWVRTDASSWVDCHGTSRVEPMKVLSLGLSRTVSGSMRAALKVFGRNDSEPCNTLENLPDIDAWIDALNSRFFGKGRKIAGQEWEQLLGNCQCSAGTSLAQELVAVTTRYSPAQYGKTPTDGAVAKLGRNKPFVVASCLDPRFLRRLRPFFRLVWMTFFGDFPSEDIAKKRFAEHCEELDEAVPRERLLEYKVGEGWERVCILLDSDILGDCEDPSTTISDTRAFGEKMHKLTYGVFQGLGGTVVMQIALVGSVGISLSFAHRNL</sequence>
<organism evidence="1 2">
    <name type="scientific">Mycena belliarum</name>
    <dbReference type="NCBI Taxonomy" id="1033014"/>
    <lineage>
        <taxon>Eukaryota</taxon>
        <taxon>Fungi</taxon>
        <taxon>Dikarya</taxon>
        <taxon>Basidiomycota</taxon>
        <taxon>Agaricomycotina</taxon>
        <taxon>Agaricomycetes</taxon>
        <taxon>Agaricomycetidae</taxon>
        <taxon>Agaricales</taxon>
        <taxon>Marasmiineae</taxon>
        <taxon>Mycenaceae</taxon>
        <taxon>Mycena</taxon>
    </lineage>
</organism>
<dbReference type="Gene3D" id="3.40.50.300">
    <property type="entry name" value="P-loop containing nucleotide triphosphate hydrolases"/>
    <property type="match status" value="2"/>
</dbReference>
<gene>
    <name evidence="1" type="ORF">B0H15DRAFT_175075</name>
</gene>
<dbReference type="PANTHER" id="PTHR36978">
    <property type="entry name" value="P-LOOP CONTAINING NUCLEOTIDE TRIPHOSPHATE HYDROLASE"/>
    <property type="match status" value="1"/>
</dbReference>
<dbReference type="EMBL" id="JARJCN010000018">
    <property type="protein sequence ID" value="KAJ7092465.1"/>
    <property type="molecule type" value="Genomic_DNA"/>
</dbReference>
<dbReference type="InterPro" id="IPR027417">
    <property type="entry name" value="P-loop_NTPase"/>
</dbReference>